<reference evidence="6 7" key="1">
    <citation type="journal article" date="2015" name="Genome Announc.">
        <title>Expanding the biotechnology potential of lactobacilli through comparative genomics of 213 strains and associated genera.</title>
        <authorList>
            <person name="Sun Z."/>
            <person name="Harris H.M."/>
            <person name="McCann A."/>
            <person name="Guo C."/>
            <person name="Argimon S."/>
            <person name="Zhang W."/>
            <person name="Yang X."/>
            <person name="Jeffery I.B."/>
            <person name="Cooney J.C."/>
            <person name="Kagawa T.F."/>
            <person name="Liu W."/>
            <person name="Song Y."/>
            <person name="Salvetti E."/>
            <person name="Wrobel A."/>
            <person name="Rasinkangas P."/>
            <person name="Parkhill J."/>
            <person name="Rea M.C."/>
            <person name="O'Sullivan O."/>
            <person name="Ritari J."/>
            <person name="Douillard F.P."/>
            <person name="Paul Ross R."/>
            <person name="Yang R."/>
            <person name="Briner A.E."/>
            <person name="Felis G.E."/>
            <person name="de Vos W.M."/>
            <person name="Barrangou R."/>
            <person name="Klaenhammer T.R."/>
            <person name="Caufield P.W."/>
            <person name="Cui Y."/>
            <person name="Zhang H."/>
            <person name="O'Toole P.W."/>
        </authorList>
    </citation>
    <scope>NUCLEOTIDE SEQUENCE [LARGE SCALE GENOMIC DNA]</scope>
    <source>
        <strain evidence="6 7">DSM 23365</strain>
    </source>
</reference>
<feature type="domain" description="Choline/carnitine acyltransferase" evidence="5">
    <location>
        <begin position="16"/>
        <end position="566"/>
    </location>
</feature>
<dbReference type="Gene3D" id="3.30.559.70">
    <property type="entry name" value="Choline/Carnitine o-acyltransferase, domain 2"/>
    <property type="match status" value="1"/>
</dbReference>
<feature type="active site" description="Proton acceptor" evidence="4">
    <location>
        <position position="303"/>
    </location>
</feature>
<evidence type="ECO:0000313" key="6">
    <source>
        <dbReference type="EMBL" id="KRN21748.1"/>
    </source>
</evidence>
<organism evidence="6 7">
    <name type="scientific">Secundilactobacillus similis DSM 23365 = JCM 2765</name>
    <dbReference type="NCBI Taxonomy" id="1423804"/>
    <lineage>
        <taxon>Bacteria</taxon>
        <taxon>Bacillati</taxon>
        <taxon>Bacillota</taxon>
        <taxon>Bacilli</taxon>
        <taxon>Lactobacillales</taxon>
        <taxon>Lactobacillaceae</taxon>
        <taxon>Secundilactobacillus</taxon>
    </lineage>
</organism>
<evidence type="ECO:0000256" key="4">
    <source>
        <dbReference type="PIRSR" id="PIRSR600542-1"/>
    </source>
</evidence>
<dbReference type="PATRIC" id="fig|1423804.4.peg.997"/>
<dbReference type="PANTHER" id="PTHR22589:SF103">
    <property type="entry name" value="CARNITINE O-ACETYL-TRANSFERASE, ISOFORM A-RELATED"/>
    <property type="match status" value="1"/>
</dbReference>
<evidence type="ECO:0000256" key="1">
    <source>
        <dbReference type="ARBA" id="ARBA00005232"/>
    </source>
</evidence>
<dbReference type="InterPro" id="IPR042231">
    <property type="entry name" value="Cho/carn_acyl_trans_2"/>
</dbReference>
<comment type="similarity">
    <text evidence="1">Belongs to the carnitine/choline acetyltransferase family.</text>
</comment>
<dbReference type="OrthoDB" id="1456at2"/>
<gene>
    <name evidence="6" type="ORF">FD14_GL000929</name>
</gene>
<dbReference type="SUPFAM" id="SSF52777">
    <property type="entry name" value="CoA-dependent acyltransferases"/>
    <property type="match status" value="2"/>
</dbReference>
<protein>
    <recommendedName>
        <fullName evidence="5">Choline/carnitine acyltransferase domain-containing protein</fullName>
    </recommendedName>
</protein>
<name>A0A0R2FAD1_9LACO</name>
<dbReference type="GO" id="GO:0016746">
    <property type="term" value="F:acyltransferase activity"/>
    <property type="evidence" value="ECO:0007669"/>
    <property type="project" value="UniProtKB-KW"/>
</dbReference>
<accession>A0A0R2FAD1</accession>
<keyword evidence="2" id="KW-0808">Transferase</keyword>
<keyword evidence="3" id="KW-0012">Acyltransferase</keyword>
<dbReference type="EMBL" id="AYZM01000105">
    <property type="protein sequence ID" value="KRN21748.1"/>
    <property type="molecule type" value="Genomic_DNA"/>
</dbReference>
<dbReference type="RefSeq" id="WP_057151980.1">
    <property type="nucleotide sequence ID" value="NZ_AYZM01000105.1"/>
</dbReference>
<evidence type="ECO:0000313" key="7">
    <source>
        <dbReference type="Proteomes" id="UP000051442"/>
    </source>
</evidence>
<keyword evidence="7" id="KW-1185">Reference proteome</keyword>
<evidence type="ECO:0000256" key="3">
    <source>
        <dbReference type="ARBA" id="ARBA00023315"/>
    </source>
</evidence>
<evidence type="ECO:0000259" key="5">
    <source>
        <dbReference type="Pfam" id="PF00755"/>
    </source>
</evidence>
<sequence>MTGKYTTELINKLPKLPLPELSDTLSRLIEWLTPLLGTAEQAKLAQLISDFEQTDAPYLQAKLVQHWQETNASWLAPLWRTSYLTSRAPIQSTSNFALTIAPTSLPELEPIVLAARLLQNFAKQYYRYASEEAPVETTRSGMPLDMSYYQNFFRTQRLPQPNQDRLTHYRPTLTDVEVTVIVRNTVYQLQVIDADGQIASLSALTENLRNILALQKRDPFFIGSYTGLDRDTAAEIHDQLRADPLNRANLNRISNSILTLTLANREESASLKRTLLGPHNQFFDKTLQLVLDGENGLGIAFEHSDIDGVPALNLISEVVNDLSHPDHDQIGISQVTELNWHLNHFEKEALVEAEHHNQTIADQLEFAAAAISTFGKTQLKALGVSPDAFFHTALALAEYRITGGWRSIYEPVSMRGFYQGRTENARGINAGKKAFVEAFTTDQRDDTVKAAFDTAVAEHSERIKLAQQGFGVERHLLGLREMMLANGGANAFPAAAAFFNSDLLAQLQTDFFSTTGIPYDIIDNFSFAPTSEDGYGIYYGILADKILLTVSAWVTNAFNAKELADVIVASTQEVFDWLSSINH</sequence>
<dbReference type="PROSITE" id="PS00439">
    <property type="entry name" value="ACYLTRANSF_C_1"/>
    <property type="match status" value="1"/>
</dbReference>
<evidence type="ECO:0000256" key="2">
    <source>
        <dbReference type="ARBA" id="ARBA00022679"/>
    </source>
</evidence>
<dbReference type="STRING" id="1423804.FD14_GL000929"/>
<dbReference type="Pfam" id="PF00755">
    <property type="entry name" value="Carn_acyltransf"/>
    <property type="match status" value="1"/>
</dbReference>
<dbReference type="InterPro" id="IPR000542">
    <property type="entry name" value="Carn_acyl_trans"/>
</dbReference>
<dbReference type="AlphaFoldDB" id="A0A0R2FAD1"/>
<dbReference type="InterPro" id="IPR039551">
    <property type="entry name" value="Cho/carn_acyl_trans"/>
</dbReference>
<dbReference type="Gene3D" id="3.30.559.10">
    <property type="entry name" value="Chloramphenicol acetyltransferase-like domain"/>
    <property type="match status" value="1"/>
</dbReference>
<dbReference type="Proteomes" id="UP000051442">
    <property type="component" value="Unassembled WGS sequence"/>
</dbReference>
<proteinExistence type="inferred from homology"/>
<dbReference type="PANTHER" id="PTHR22589">
    <property type="entry name" value="CARNITINE O-ACYLTRANSFERASE"/>
    <property type="match status" value="1"/>
</dbReference>
<comment type="caution">
    <text evidence="6">The sequence shown here is derived from an EMBL/GenBank/DDBJ whole genome shotgun (WGS) entry which is preliminary data.</text>
</comment>
<dbReference type="InterPro" id="IPR023213">
    <property type="entry name" value="CAT-like_dom_sf"/>
</dbReference>